<name>A0A4R3MIF7_9FIRM</name>
<keyword evidence="3" id="KW-1185">Reference proteome</keyword>
<sequence>MYKLLSNLIIIWIIYIICDYILVDKSSFKKIVNIMFYLIGLVMILEYVVIIIIGILNYYYRI</sequence>
<protein>
    <submittedName>
        <fullName evidence="2">Uncharacterized protein</fullName>
    </submittedName>
</protein>
<feature type="transmembrane region" description="Helical" evidence="1">
    <location>
        <begin position="6"/>
        <end position="23"/>
    </location>
</feature>
<keyword evidence="1" id="KW-1133">Transmembrane helix</keyword>
<comment type="caution">
    <text evidence="2">The sequence shown here is derived from an EMBL/GenBank/DDBJ whole genome shotgun (WGS) entry which is preliminary data.</text>
</comment>
<proteinExistence type="predicted"/>
<organism evidence="2 3">
    <name type="scientific">Natranaerovirga pectinivora</name>
    <dbReference type="NCBI Taxonomy" id="682400"/>
    <lineage>
        <taxon>Bacteria</taxon>
        <taxon>Bacillati</taxon>
        <taxon>Bacillota</taxon>
        <taxon>Clostridia</taxon>
        <taxon>Lachnospirales</taxon>
        <taxon>Natranaerovirgaceae</taxon>
        <taxon>Natranaerovirga</taxon>
    </lineage>
</organism>
<dbReference type="Proteomes" id="UP000294902">
    <property type="component" value="Unassembled WGS sequence"/>
</dbReference>
<reference evidence="2 3" key="1">
    <citation type="submission" date="2019-03" db="EMBL/GenBank/DDBJ databases">
        <title>Genomic Encyclopedia of Type Strains, Phase IV (KMG-IV): sequencing the most valuable type-strain genomes for metagenomic binning, comparative biology and taxonomic classification.</title>
        <authorList>
            <person name="Goeker M."/>
        </authorList>
    </citation>
    <scope>NUCLEOTIDE SEQUENCE [LARGE SCALE GENOMIC DNA]</scope>
    <source>
        <strain evidence="2 3">DSM 24629</strain>
    </source>
</reference>
<dbReference type="EMBL" id="SMAL01000012">
    <property type="protein sequence ID" value="TCT12254.1"/>
    <property type="molecule type" value="Genomic_DNA"/>
</dbReference>
<feature type="transmembrane region" description="Helical" evidence="1">
    <location>
        <begin position="35"/>
        <end position="60"/>
    </location>
</feature>
<evidence type="ECO:0000256" key="1">
    <source>
        <dbReference type="SAM" id="Phobius"/>
    </source>
</evidence>
<keyword evidence="1" id="KW-0472">Membrane</keyword>
<keyword evidence="1" id="KW-0812">Transmembrane</keyword>
<evidence type="ECO:0000313" key="2">
    <source>
        <dbReference type="EMBL" id="TCT12254.1"/>
    </source>
</evidence>
<dbReference type="AlphaFoldDB" id="A0A4R3MIF7"/>
<evidence type="ECO:0000313" key="3">
    <source>
        <dbReference type="Proteomes" id="UP000294902"/>
    </source>
</evidence>
<gene>
    <name evidence="2" type="ORF">EDC18_11225</name>
</gene>
<accession>A0A4R3MIF7</accession>